<protein>
    <submittedName>
        <fullName evidence="1">Uncharacterized protein</fullName>
    </submittedName>
</protein>
<dbReference type="AlphaFoldDB" id="A0A8J1XK92"/>
<reference evidence="1" key="1">
    <citation type="submission" date="2022-03" db="EMBL/GenBank/DDBJ databases">
        <authorList>
            <person name="Martin C."/>
        </authorList>
    </citation>
    <scope>NUCLEOTIDE SEQUENCE</scope>
</reference>
<organism evidence="1 2">
    <name type="scientific">Owenia fusiformis</name>
    <name type="common">Polychaete worm</name>
    <dbReference type="NCBI Taxonomy" id="6347"/>
    <lineage>
        <taxon>Eukaryota</taxon>
        <taxon>Metazoa</taxon>
        <taxon>Spiralia</taxon>
        <taxon>Lophotrochozoa</taxon>
        <taxon>Annelida</taxon>
        <taxon>Polychaeta</taxon>
        <taxon>Sedentaria</taxon>
        <taxon>Canalipalpata</taxon>
        <taxon>Sabellida</taxon>
        <taxon>Oweniida</taxon>
        <taxon>Oweniidae</taxon>
        <taxon>Owenia</taxon>
    </lineage>
</organism>
<proteinExistence type="predicted"/>
<gene>
    <name evidence="1" type="ORF">OFUS_LOCUS22433</name>
</gene>
<dbReference type="Proteomes" id="UP000749559">
    <property type="component" value="Unassembled WGS sequence"/>
</dbReference>
<dbReference type="EMBL" id="CAIIXF020000011">
    <property type="protein sequence ID" value="CAH1798272.1"/>
    <property type="molecule type" value="Genomic_DNA"/>
</dbReference>
<sequence>MMEIAMLLFLLLGIAEGQRLMPAGSLTGQNNPSWGVVDPLQIQPIEGQGATTTCSCEIKVDRQVLYQYAQYTIATSRCHTIQVRCREQCRRTFKESFLYKDLRDTDLESSKTIGYNFCSRYGQVTPRGGVTVSAFAKVESCRHEKKVGKLSTKLCCGHTAVTLEQRTLLAFGWDVNCDATAFHLQ</sequence>
<name>A0A8J1XK92_OWEFU</name>
<evidence type="ECO:0000313" key="2">
    <source>
        <dbReference type="Proteomes" id="UP000749559"/>
    </source>
</evidence>
<evidence type="ECO:0000313" key="1">
    <source>
        <dbReference type="EMBL" id="CAH1798272.1"/>
    </source>
</evidence>
<accession>A0A8J1XK92</accession>
<keyword evidence="2" id="KW-1185">Reference proteome</keyword>
<comment type="caution">
    <text evidence="1">The sequence shown here is derived from an EMBL/GenBank/DDBJ whole genome shotgun (WGS) entry which is preliminary data.</text>
</comment>